<keyword evidence="2" id="KW-0489">Methyltransferase</keyword>
<dbReference type="GO" id="GO:0032259">
    <property type="term" value="P:methylation"/>
    <property type="evidence" value="ECO:0007669"/>
    <property type="project" value="UniProtKB-KW"/>
</dbReference>
<evidence type="ECO:0000313" key="2">
    <source>
        <dbReference type="EMBL" id="TQJ13223.1"/>
    </source>
</evidence>
<dbReference type="EMBL" id="VFMO01000001">
    <property type="protein sequence ID" value="TQJ13223.1"/>
    <property type="molecule type" value="Genomic_DNA"/>
</dbReference>
<feature type="domain" description="Methyltransferase type 11" evidence="1">
    <location>
        <begin position="52"/>
        <end position="142"/>
    </location>
</feature>
<dbReference type="Gene3D" id="3.40.50.150">
    <property type="entry name" value="Vaccinia Virus protein VP39"/>
    <property type="match status" value="1"/>
</dbReference>
<evidence type="ECO:0000313" key="3">
    <source>
        <dbReference type="Proteomes" id="UP000320806"/>
    </source>
</evidence>
<dbReference type="OrthoDB" id="9805171at2"/>
<reference evidence="2 3" key="1">
    <citation type="submission" date="2019-06" db="EMBL/GenBank/DDBJ databases">
        <title>Sequencing the genomes of 1000 actinobacteria strains.</title>
        <authorList>
            <person name="Klenk H.-P."/>
        </authorList>
    </citation>
    <scope>NUCLEOTIDE SEQUENCE [LARGE SCALE GENOMIC DNA]</scope>
    <source>
        <strain evidence="2 3">DSM 19828</strain>
    </source>
</reference>
<evidence type="ECO:0000259" key="1">
    <source>
        <dbReference type="Pfam" id="PF08241"/>
    </source>
</evidence>
<dbReference type="SUPFAM" id="SSF53335">
    <property type="entry name" value="S-adenosyl-L-methionine-dependent methyltransferases"/>
    <property type="match status" value="1"/>
</dbReference>
<dbReference type="CDD" id="cd02440">
    <property type="entry name" value="AdoMet_MTases"/>
    <property type="match status" value="1"/>
</dbReference>
<keyword evidence="3" id="KW-1185">Reference proteome</keyword>
<protein>
    <submittedName>
        <fullName evidence="2">Methyltransferase family protein</fullName>
    </submittedName>
</protein>
<dbReference type="InterPro" id="IPR013216">
    <property type="entry name" value="Methyltransf_11"/>
</dbReference>
<proteinExistence type="predicted"/>
<keyword evidence="2" id="KW-0808">Transferase</keyword>
<sequence length="234" mass="24964">MISNDAASLAIQYDTTDRLATRASVWRDTPDGRNPTRAALAAVVAAEPADFLEVGCGTGEFAASVSDALSNTHVVATDRSQVMALATARHGVLTQVAEAADLPFDDASFDVVYAGWMLYHVPDLDAALRQVRRVLRPGGAFVAVTNGDEHLADLLTQAGGEPLVTGFSTENGRDALSRHFAHIDQEDFDTRAVFADHVAAQTYLATFRPDLAEALPAFEGERSCRGASTVFVAR</sequence>
<dbReference type="InterPro" id="IPR029063">
    <property type="entry name" value="SAM-dependent_MTases_sf"/>
</dbReference>
<dbReference type="RefSeq" id="WP_141929390.1">
    <property type="nucleotide sequence ID" value="NZ_BAABCI010000015.1"/>
</dbReference>
<dbReference type="AlphaFoldDB" id="A0A542ED16"/>
<dbReference type="Pfam" id="PF08241">
    <property type="entry name" value="Methyltransf_11"/>
    <property type="match status" value="1"/>
</dbReference>
<name>A0A542ED16_9MICO</name>
<comment type="caution">
    <text evidence="2">The sequence shown here is derived from an EMBL/GenBank/DDBJ whole genome shotgun (WGS) entry which is preliminary data.</text>
</comment>
<gene>
    <name evidence="2" type="ORF">FB459_0624</name>
</gene>
<organism evidence="2 3">
    <name type="scientific">Yimella lutea</name>
    <dbReference type="NCBI Taxonomy" id="587872"/>
    <lineage>
        <taxon>Bacteria</taxon>
        <taxon>Bacillati</taxon>
        <taxon>Actinomycetota</taxon>
        <taxon>Actinomycetes</taxon>
        <taxon>Micrococcales</taxon>
        <taxon>Dermacoccaceae</taxon>
        <taxon>Yimella</taxon>
    </lineage>
</organism>
<dbReference type="PANTHER" id="PTHR43591:SF24">
    <property type="entry name" value="2-METHOXY-6-POLYPRENYL-1,4-BENZOQUINOL METHYLASE, MITOCHONDRIAL"/>
    <property type="match status" value="1"/>
</dbReference>
<dbReference type="Proteomes" id="UP000320806">
    <property type="component" value="Unassembled WGS sequence"/>
</dbReference>
<accession>A0A542ED16</accession>
<dbReference type="GO" id="GO:0008757">
    <property type="term" value="F:S-adenosylmethionine-dependent methyltransferase activity"/>
    <property type="evidence" value="ECO:0007669"/>
    <property type="project" value="InterPro"/>
</dbReference>
<dbReference type="PANTHER" id="PTHR43591">
    <property type="entry name" value="METHYLTRANSFERASE"/>
    <property type="match status" value="1"/>
</dbReference>